<organism evidence="3 4">
    <name type="scientific">Pseudalkalibacillus berkeleyi</name>
    <dbReference type="NCBI Taxonomy" id="1069813"/>
    <lineage>
        <taxon>Bacteria</taxon>
        <taxon>Bacillati</taxon>
        <taxon>Bacillota</taxon>
        <taxon>Bacilli</taxon>
        <taxon>Bacillales</taxon>
        <taxon>Fictibacillaceae</taxon>
        <taxon>Pseudalkalibacillus</taxon>
    </lineage>
</organism>
<proteinExistence type="predicted"/>
<dbReference type="RefSeq" id="WP_236338706.1">
    <property type="nucleotide sequence ID" value="NZ_JAKIJS010000004.1"/>
</dbReference>
<dbReference type="Gene3D" id="2.30.30.30">
    <property type="match status" value="1"/>
</dbReference>
<evidence type="ECO:0000313" key="4">
    <source>
        <dbReference type="Proteomes" id="UP001649381"/>
    </source>
</evidence>
<name>A0ABS9H5S4_9BACL</name>
<reference evidence="3 4" key="1">
    <citation type="submission" date="2022-01" db="EMBL/GenBank/DDBJ databases">
        <title>Alkalihalobacillus sp. EGI L200015, a novel bacterium isolated from a salt lake sediment.</title>
        <authorList>
            <person name="Gao L."/>
            <person name="Fang B.-Z."/>
            <person name="Li W.-J."/>
        </authorList>
    </citation>
    <scope>NUCLEOTIDE SEQUENCE [LARGE SCALE GENOMIC DNA]</scope>
    <source>
        <strain evidence="3 4">KCTC 12718</strain>
    </source>
</reference>
<dbReference type="InterPro" id="IPR008991">
    <property type="entry name" value="Translation_prot_SH3-like_sf"/>
</dbReference>
<dbReference type="EMBL" id="JAKIJS010000004">
    <property type="protein sequence ID" value="MCF6139451.1"/>
    <property type="molecule type" value="Genomic_DNA"/>
</dbReference>
<accession>A0ABS9H5S4</accession>
<keyword evidence="2" id="KW-0687">Ribonucleoprotein</keyword>
<sequence length="106" mass="11970">MSESEPAPQIGQYVHILRGRDAGQINVIVGIVDEKFVLIADGDKRKYDRAKKKNINHLELFQYISPEVKRSIDETGRVTNGKLRFAVSKFLNDQAITLEKGEQIDG</sequence>
<evidence type="ECO:0000256" key="2">
    <source>
        <dbReference type="ARBA" id="ARBA00023274"/>
    </source>
</evidence>
<dbReference type="InterPro" id="IPR041985">
    <property type="entry name" value="Ribosomal_eL14_KOW"/>
</dbReference>
<evidence type="ECO:0000313" key="3">
    <source>
        <dbReference type="EMBL" id="MCF6139451.1"/>
    </source>
</evidence>
<evidence type="ECO:0000256" key="1">
    <source>
        <dbReference type="ARBA" id="ARBA00022980"/>
    </source>
</evidence>
<comment type="caution">
    <text evidence="3">The sequence shown here is derived from an EMBL/GenBank/DDBJ whole genome shotgun (WGS) entry which is preliminary data.</text>
</comment>
<gene>
    <name evidence="3" type="ORF">L2716_17170</name>
</gene>
<dbReference type="SUPFAM" id="SSF50104">
    <property type="entry name" value="Translation proteins SH3-like domain"/>
    <property type="match status" value="1"/>
</dbReference>
<dbReference type="CDD" id="cd06088">
    <property type="entry name" value="KOW_RPL14"/>
    <property type="match status" value="1"/>
</dbReference>
<protein>
    <submittedName>
        <fullName evidence="3">KOW domain-containing RNA-binding protein</fullName>
    </submittedName>
</protein>
<dbReference type="Proteomes" id="UP001649381">
    <property type="component" value="Unassembled WGS sequence"/>
</dbReference>
<dbReference type="InterPro" id="IPR014722">
    <property type="entry name" value="Rib_uL2_dom2"/>
</dbReference>
<keyword evidence="4" id="KW-1185">Reference proteome</keyword>
<keyword evidence="1" id="KW-0689">Ribosomal protein</keyword>